<dbReference type="EMBL" id="BAABME010000089">
    <property type="protein sequence ID" value="GAA0139449.1"/>
    <property type="molecule type" value="Genomic_DNA"/>
</dbReference>
<proteinExistence type="predicted"/>
<organism evidence="2 3">
    <name type="scientific">Lithospermum erythrorhizon</name>
    <name type="common">Purple gromwell</name>
    <name type="synonym">Lithospermum officinale var. erythrorhizon</name>
    <dbReference type="NCBI Taxonomy" id="34254"/>
    <lineage>
        <taxon>Eukaryota</taxon>
        <taxon>Viridiplantae</taxon>
        <taxon>Streptophyta</taxon>
        <taxon>Embryophyta</taxon>
        <taxon>Tracheophyta</taxon>
        <taxon>Spermatophyta</taxon>
        <taxon>Magnoliopsida</taxon>
        <taxon>eudicotyledons</taxon>
        <taxon>Gunneridae</taxon>
        <taxon>Pentapetalae</taxon>
        <taxon>asterids</taxon>
        <taxon>lamiids</taxon>
        <taxon>Boraginales</taxon>
        <taxon>Boraginaceae</taxon>
        <taxon>Boraginoideae</taxon>
        <taxon>Lithospermeae</taxon>
        <taxon>Lithospermum</taxon>
    </lineage>
</organism>
<feature type="region of interest" description="Disordered" evidence="1">
    <location>
        <begin position="114"/>
        <end position="135"/>
    </location>
</feature>
<evidence type="ECO:0000313" key="3">
    <source>
        <dbReference type="Proteomes" id="UP001454036"/>
    </source>
</evidence>
<name>A0AAV3NJC5_LITER</name>
<dbReference type="AlphaFoldDB" id="A0AAV3NJC5"/>
<sequence>MGQLRGGKVTMELRKETQQLWLLGPMPWPPCGGRIHWRCGKPAGGIKPDGHGGVHYGRRGLQRDNRKIGVDIVRGNGITDTSQDEIPHTAWDRWDTGEPGAGTRVLLSLHQVVKGPSRRGGQAPRSGGTRRCPHF</sequence>
<evidence type="ECO:0000313" key="2">
    <source>
        <dbReference type="EMBL" id="GAA0139449.1"/>
    </source>
</evidence>
<gene>
    <name evidence="2" type="ORF">LIER_00988</name>
</gene>
<keyword evidence="3" id="KW-1185">Reference proteome</keyword>
<protein>
    <submittedName>
        <fullName evidence="2">Uncharacterized protein</fullName>
    </submittedName>
</protein>
<accession>A0AAV3NJC5</accession>
<comment type="caution">
    <text evidence="2">The sequence shown here is derived from an EMBL/GenBank/DDBJ whole genome shotgun (WGS) entry which is preliminary data.</text>
</comment>
<evidence type="ECO:0000256" key="1">
    <source>
        <dbReference type="SAM" id="MobiDB-lite"/>
    </source>
</evidence>
<reference evidence="2 3" key="1">
    <citation type="submission" date="2024-01" db="EMBL/GenBank/DDBJ databases">
        <title>The complete chloroplast genome sequence of Lithospermum erythrorhizon: insights into the phylogenetic relationship among Boraginaceae species and the maternal lineages of purple gromwells.</title>
        <authorList>
            <person name="Okada T."/>
            <person name="Watanabe K."/>
        </authorList>
    </citation>
    <scope>NUCLEOTIDE SEQUENCE [LARGE SCALE GENOMIC DNA]</scope>
</reference>
<dbReference type="Proteomes" id="UP001454036">
    <property type="component" value="Unassembled WGS sequence"/>
</dbReference>